<keyword evidence="4 9" id="KW-0967">Endosome</keyword>
<dbReference type="PANTHER" id="PTHR22902">
    <property type="entry name" value="SESQUIPEDALIAN"/>
    <property type="match status" value="1"/>
</dbReference>
<evidence type="ECO:0000313" key="13">
    <source>
        <dbReference type="RefSeq" id="XP_035869664.1"/>
    </source>
</evidence>
<dbReference type="GO" id="GO:0042147">
    <property type="term" value="P:retrograde transport, endosome to Golgi"/>
    <property type="evidence" value="ECO:0007669"/>
    <property type="project" value="UniProtKB-UniRule"/>
</dbReference>
<sequence>MKLNERSLAFYATCDAPVDNAGFLHKKGGRHAAYHRRWFVLRGNMLFYFEEPGSREPVGVIILEGCTVELVEAAEEFAFAVRFAGARVRTYVLAAESQAAMEGWVKALSRASFDYLRLVVRELEQQLAAMRAGGCPPPPCRPRALLPKENGCAVWSAETPAAPTGASPRARPGPEPPPLPPRRRASAPNGPLDSASFAQLHELYGQEVRALRSQWLRSRAQP</sequence>
<comment type="subunit">
    <text evidence="9">Forms homodimers and heterodimers with PHETA. Interacts with OCRL and INPP5B.</text>
</comment>
<feature type="region of interest" description="Disordered" evidence="10">
    <location>
        <begin position="158"/>
        <end position="196"/>
    </location>
</feature>
<evidence type="ECO:0000256" key="10">
    <source>
        <dbReference type="SAM" id="MobiDB-lite"/>
    </source>
</evidence>
<evidence type="ECO:0000313" key="14">
    <source>
        <dbReference type="RefSeq" id="XP_035869665.1"/>
    </source>
</evidence>
<dbReference type="GO" id="GO:0030136">
    <property type="term" value="C:clathrin-coated vesicle"/>
    <property type="evidence" value="ECO:0007669"/>
    <property type="project" value="UniProtKB-SubCell"/>
</dbReference>
<dbReference type="GO" id="GO:0005802">
    <property type="term" value="C:trans-Golgi network"/>
    <property type="evidence" value="ECO:0007669"/>
    <property type="project" value="UniProtKB-UniRule"/>
</dbReference>
<dbReference type="GO" id="GO:0007032">
    <property type="term" value="P:endosome organization"/>
    <property type="evidence" value="ECO:0007669"/>
    <property type="project" value="UniProtKB-UniRule"/>
</dbReference>
<evidence type="ECO:0000256" key="9">
    <source>
        <dbReference type="RuleBase" id="RU369082"/>
    </source>
</evidence>
<feature type="compositionally biased region" description="Pro residues" evidence="10">
    <location>
        <begin position="171"/>
        <end position="180"/>
    </location>
</feature>
<keyword evidence="3 9" id="KW-0597">Phosphoprotein</keyword>
<dbReference type="Gene3D" id="2.30.29.30">
    <property type="entry name" value="Pleckstrin-homology domain (PH domain)/Phosphotyrosine-binding domain (PTB)"/>
    <property type="match status" value="1"/>
</dbReference>
<evidence type="ECO:0000256" key="3">
    <source>
        <dbReference type="ARBA" id="ARBA00022553"/>
    </source>
</evidence>
<dbReference type="GO" id="GO:0005769">
    <property type="term" value="C:early endosome"/>
    <property type="evidence" value="ECO:0007669"/>
    <property type="project" value="UniProtKB-SubCell"/>
</dbReference>
<protein>
    <recommendedName>
        <fullName evidence="9">Sesquipedalian</fullName>
        <shortName evidence="9">Ses</shortName>
    </recommendedName>
    <alternativeName>
        <fullName evidence="9">PH domain-containing endocytic trafficking adaptor</fullName>
    </alternativeName>
</protein>
<dbReference type="CDD" id="cd13288">
    <property type="entry name" value="PH_Ses"/>
    <property type="match status" value="1"/>
</dbReference>
<evidence type="ECO:0000313" key="12">
    <source>
        <dbReference type="Proteomes" id="UP000504628"/>
    </source>
</evidence>
<evidence type="ECO:0000256" key="1">
    <source>
        <dbReference type="ARBA" id="ARBA00004172"/>
    </source>
</evidence>
<evidence type="ECO:0000256" key="6">
    <source>
        <dbReference type="ARBA" id="ARBA00023329"/>
    </source>
</evidence>
<accession>A0A7E6CUC4</accession>
<dbReference type="CTD" id="144717"/>
<dbReference type="Proteomes" id="UP000504628">
    <property type="component" value="Chromosome 13"/>
</dbReference>
<dbReference type="Pfam" id="PF00169">
    <property type="entry name" value="PH"/>
    <property type="match status" value="1"/>
</dbReference>
<name>A0A7E6CUC4_9CHIR</name>
<dbReference type="GO" id="GO:0055037">
    <property type="term" value="C:recycling endosome"/>
    <property type="evidence" value="ECO:0007669"/>
    <property type="project" value="UniProtKB-SubCell"/>
</dbReference>
<dbReference type="GO" id="GO:0005829">
    <property type="term" value="C:cytosol"/>
    <property type="evidence" value="ECO:0007669"/>
    <property type="project" value="GOC"/>
</dbReference>
<proteinExistence type="inferred from homology"/>
<reference evidence="13 14" key="1">
    <citation type="submission" date="2025-04" db="UniProtKB">
        <authorList>
            <consortium name="RefSeq"/>
        </authorList>
    </citation>
    <scope>IDENTIFICATION</scope>
    <source>
        <tissue evidence="13 14">Muscle</tissue>
    </source>
</reference>
<evidence type="ECO:0000256" key="8">
    <source>
        <dbReference type="ARBA" id="ARBA00060846"/>
    </source>
</evidence>
<keyword evidence="5 9" id="KW-0333">Golgi apparatus</keyword>
<comment type="subcellular location">
    <subcellularLocation>
        <location evidence="9">Early endosome</location>
    </subcellularLocation>
    <subcellularLocation>
        <location evidence="1 9">Recycling endosome</location>
    </subcellularLocation>
    <subcellularLocation>
        <location evidence="2 9">Golgi apparatus</location>
        <location evidence="2 9">trans-Golgi network</location>
    </subcellularLocation>
    <subcellularLocation>
        <location evidence="9">Cytoplasmic vesicle</location>
        <location evidence="9">Clathrin-coated vesicle</location>
    </subcellularLocation>
</comment>
<dbReference type="SUPFAM" id="SSF50729">
    <property type="entry name" value="PH domain-like"/>
    <property type="match status" value="1"/>
</dbReference>
<evidence type="ECO:0000256" key="2">
    <source>
        <dbReference type="ARBA" id="ARBA00004601"/>
    </source>
</evidence>
<comment type="similarity">
    <text evidence="8 9">Belongs to the sesquipedalian family.</text>
</comment>
<keyword evidence="12" id="KW-1185">Reference proteome</keyword>
<dbReference type="KEGG" id="pdic:114509838"/>
<dbReference type="SMART" id="SM00233">
    <property type="entry name" value="PH"/>
    <property type="match status" value="1"/>
</dbReference>
<dbReference type="GeneID" id="114509838"/>
<gene>
    <name evidence="13 14" type="primary">PHETA1</name>
</gene>
<comment type="function">
    <text evidence="7 9">Plays a role in endocytic trafficking. Required for receptor recycling from endosomes, both to the trans-Golgi network and the plasma membrane.</text>
</comment>
<dbReference type="InterPro" id="IPR045188">
    <property type="entry name" value="Boi1/Boi2-like"/>
</dbReference>
<dbReference type="PROSITE" id="PS50003">
    <property type="entry name" value="PH_DOMAIN"/>
    <property type="match status" value="1"/>
</dbReference>
<evidence type="ECO:0000256" key="4">
    <source>
        <dbReference type="ARBA" id="ARBA00022753"/>
    </source>
</evidence>
<organism evidence="12 13">
    <name type="scientific">Phyllostomus discolor</name>
    <name type="common">pale spear-nosed bat</name>
    <dbReference type="NCBI Taxonomy" id="89673"/>
    <lineage>
        <taxon>Eukaryota</taxon>
        <taxon>Metazoa</taxon>
        <taxon>Chordata</taxon>
        <taxon>Craniata</taxon>
        <taxon>Vertebrata</taxon>
        <taxon>Euteleostomi</taxon>
        <taxon>Mammalia</taxon>
        <taxon>Eutheria</taxon>
        <taxon>Laurasiatheria</taxon>
        <taxon>Chiroptera</taxon>
        <taxon>Yangochiroptera</taxon>
        <taxon>Phyllostomidae</taxon>
        <taxon>Phyllostominae</taxon>
        <taxon>Phyllostomus</taxon>
    </lineage>
</organism>
<dbReference type="OrthoDB" id="10261837at2759"/>
<dbReference type="RefSeq" id="XP_035869664.1">
    <property type="nucleotide sequence ID" value="XM_036013771.1"/>
</dbReference>
<dbReference type="PANTHER" id="PTHR22902:SF17">
    <property type="entry name" value="SESQUIPEDALIAN-1"/>
    <property type="match status" value="1"/>
</dbReference>
<evidence type="ECO:0000256" key="5">
    <source>
        <dbReference type="ARBA" id="ARBA00023034"/>
    </source>
</evidence>
<feature type="domain" description="PH" evidence="11">
    <location>
        <begin position="17"/>
        <end position="113"/>
    </location>
</feature>
<dbReference type="InterPro" id="IPR011993">
    <property type="entry name" value="PH-like_dom_sf"/>
</dbReference>
<dbReference type="InterPro" id="IPR001849">
    <property type="entry name" value="PH_domain"/>
</dbReference>
<dbReference type="AlphaFoldDB" id="A0A7E6CUC4"/>
<dbReference type="RefSeq" id="XP_035869665.1">
    <property type="nucleotide sequence ID" value="XM_036013772.1"/>
</dbReference>
<evidence type="ECO:0000256" key="7">
    <source>
        <dbReference type="ARBA" id="ARBA00055391"/>
    </source>
</evidence>
<keyword evidence="6 9" id="KW-0968">Cytoplasmic vesicle</keyword>
<evidence type="ECO:0000259" key="11">
    <source>
        <dbReference type="PROSITE" id="PS50003"/>
    </source>
</evidence>
<dbReference type="FunFam" id="2.30.29.30:FF:000250">
    <property type="entry name" value="Sesquipedalian-1 isoform A"/>
    <property type="match status" value="1"/>
</dbReference>
<dbReference type="GO" id="GO:0001881">
    <property type="term" value="P:receptor recycling"/>
    <property type="evidence" value="ECO:0007669"/>
    <property type="project" value="UniProtKB-UniRule"/>
</dbReference>